<gene>
    <name evidence="2" type="ORF">A2924_04235</name>
</gene>
<evidence type="ECO:0000313" key="3">
    <source>
        <dbReference type="Proteomes" id="UP000178046"/>
    </source>
</evidence>
<reference evidence="2 3" key="1">
    <citation type="journal article" date="2016" name="Nat. Commun.">
        <title>Thousands of microbial genomes shed light on interconnected biogeochemical processes in an aquifer system.</title>
        <authorList>
            <person name="Anantharaman K."/>
            <person name="Brown C.T."/>
            <person name="Hug L.A."/>
            <person name="Sharon I."/>
            <person name="Castelle C.J."/>
            <person name="Probst A.J."/>
            <person name="Thomas B.C."/>
            <person name="Singh A."/>
            <person name="Wilkins M.J."/>
            <person name="Karaoz U."/>
            <person name="Brodie E.L."/>
            <person name="Williams K.H."/>
            <person name="Hubbard S.S."/>
            <person name="Banfield J.F."/>
        </authorList>
    </citation>
    <scope>NUCLEOTIDE SEQUENCE [LARGE SCALE GENOMIC DNA]</scope>
</reference>
<dbReference type="EMBL" id="MFIA01000034">
    <property type="protein sequence ID" value="OGF81986.1"/>
    <property type="molecule type" value="Genomic_DNA"/>
</dbReference>
<dbReference type="AlphaFoldDB" id="A0A1F5X258"/>
<feature type="coiled-coil region" evidence="1">
    <location>
        <begin position="220"/>
        <end position="295"/>
    </location>
</feature>
<keyword evidence="1" id="KW-0175">Coiled coil</keyword>
<comment type="caution">
    <text evidence="2">The sequence shown here is derived from an EMBL/GenBank/DDBJ whole genome shotgun (WGS) entry which is preliminary data.</text>
</comment>
<organism evidence="2 3">
    <name type="scientific">Candidatus Giovannonibacteria bacterium RIFCSPLOWO2_01_FULL_44_16</name>
    <dbReference type="NCBI Taxonomy" id="1798348"/>
    <lineage>
        <taxon>Bacteria</taxon>
        <taxon>Candidatus Giovannoniibacteriota</taxon>
    </lineage>
</organism>
<evidence type="ECO:0000313" key="2">
    <source>
        <dbReference type="EMBL" id="OGF81986.1"/>
    </source>
</evidence>
<protein>
    <submittedName>
        <fullName evidence="2">Uncharacterized protein</fullName>
    </submittedName>
</protein>
<dbReference type="Proteomes" id="UP000178046">
    <property type="component" value="Unassembled WGS sequence"/>
</dbReference>
<name>A0A1F5X258_9BACT</name>
<sequence length="880" mass="99526">MTDEKEKQPKKTIASRKTIKLPRVRSPKEEVLGLLAQYKKRNVRELTLVSEVPGTSLENPHPLPMAAKKCQWYDGHPMFYFINSPLVGLLADPDIEKSPFRNGLRLAEASHIPWVIISGNLFHLDVTIAGKNQGFRAMATDTSYTNGSNGHSGFRTMEERIAQRIARVKQLSTDEKGNPLFSGELKLSFGKTETAIVNYWVGEKARKYTKEQKAIVKAGMKRAKKRLDETEKAIAALNRDFSEWNRFLKDEDARKKNSVTKKDVTDTLSEITKELDEARLQMQQLATEKEFLKEIEAATIQSNIDPELSNKWFLNFYSKLIKMLEAEIPNLKVIATGDVYIKTGDLVAKLLQNPHDSENDTHMNKLWVSINNSLHNGDRQPDMVFAGGFNLTYERYDLVYPARNPEDPRQTTTVDIVQLPMCLDVDYLKRSFENTVSIGPFITRLAESTFFAAGIVFYGRISGFTTRDIVDSATLTDSKFCRDDSALQKLVKDKHIAYGEIHSDQQEGSRYQAFYDIPEAPYFMAPYELHHKAFLEWDAPLVWGANLGDIVQGENFDKYHLENPDGYMHAFDVQQRIEYLLKNLSTNPAVIIEQLHALARLWQKNSMDAGITRASDQLKSYWQRAYENQSEFYARIIARAEKYRIATIDKVGIISKLDGNHFQNTGKHNSGGVGWHFSESDLCTDKLIEVLARKHKFDRGMLRKRISASKGSAVNVSLIAGGLGMLSAKDYDAWSKDPKSVSAEKFPFCISAKHKPSAGGSHRVNPIVAMRKVRSAKGTTDPIYAGRNVIEFAGHIDRDSEALLPNGWCKLVPCDGEFQTPFAQEYDFSLGDVGTCVLGLPMHRKGFVRWISFSYEGFRSHIKNGGIKNVDVKALFRNAL</sequence>
<evidence type="ECO:0000256" key="1">
    <source>
        <dbReference type="SAM" id="Coils"/>
    </source>
</evidence>
<accession>A0A1F5X258</accession>
<proteinExistence type="predicted"/>